<dbReference type="PANTHER" id="PTHR33199:SF4">
    <property type="entry name" value="OS02G0736300 PROTEIN"/>
    <property type="match status" value="1"/>
</dbReference>
<name>A0AAQ3KGU4_9LILI</name>
<protein>
    <submittedName>
        <fullName evidence="2">MACPF domain-containing protein</fullName>
    </submittedName>
</protein>
<sequence length="254" mass="28452">MSIVAERSLRCLGRGFDVSCDFRPEYCRGKERLVMINEEEKRELAVPGFGVFKDVSVDIKCDKGDRIRYQSDVLGFNQMSELFNHRNSMAGKIPSGLFNYMFDFGGSTWADDASRTKCLAMDGYFINLFELRIERRKLALDDHVIKAVPSTWDPSAIARFIENYGTHVIVGLSVGGLDVIYVKQGRSSTLSSSELKQHLDKLGDQLFTGTCALPPLHGKSKEHKLKVPEAFNVFDPNNRVVEGITPVSCKDVST</sequence>
<gene>
    <name evidence="2" type="ORF">Cni_G15342</name>
</gene>
<dbReference type="InterPro" id="IPR044663">
    <property type="entry name" value="CAD1/NSL1-like"/>
</dbReference>
<evidence type="ECO:0000313" key="3">
    <source>
        <dbReference type="Proteomes" id="UP001327560"/>
    </source>
</evidence>
<dbReference type="Pfam" id="PF01823">
    <property type="entry name" value="MACPF"/>
    <property type="match status" value="1"/>
</dbReference>
<organism evidence="2 3">
    <name type="scientific">Canna indica</name>
    <name type="common">Indian-shot</name>
    <dbReference type="NCBI Taxonomy" id="4628"/>
    <lineage>
        <taxon>Eukaryota</taxon>
        <taxon>Viridiplantae</taxon>
        <taxon>Streptophyta</taxon>
        <taxon>Embryophyta</taxon>
        <taxon>Tracheophyta</taxon>
        <taxon>Spermatophyta</taxon>
        <taxon>Magnoliopsida</taxon>
        <taxon>Liliopsida</taxon>
        <taxon>Zingiberales</taxon>
        <taxon>Cannaceae</taxon>
        <taxon>Canna</taxon>
    </lineage>
</organism>
<proteinExistence type="predicted"/>
<dbReference type="GO" id="GO:0009626">
    <property type="term" value="P:plant-type hypersensitive response"/>
    <property type="evidence" value="ECO:0007669"/>
    <property type="project" value="TreeGrafter"/>
</dbReference>
<feature type="domain" description="MACPF" evidence="1">
    <location>
        <begin position="1"/>
        <end position="254"/>
    </location>
</feature>
<dbReference type="GO" id="GO:2000031">
    <property type="term" value="P:regulation of salicylic acid mediated signaling pathway"/>
    <property type="evidence" value="ECO:0007669"/>
    <property type="project" value="InterPro"/>
</dbReference>
<dbReference type="GO" id="GO:0005886">
    <property type="term" value="C:plasma membrane"/>
    <property type="evidence" value="ECO:0007669"/>
    <property type="project" value="TreeGrafter"/>
</dbReference>
<dbReference type="PANTHER" id="PTHR33199">
    <property type="entry name" value="MACPF DOMAIN-CONTAINING PROTEIN CAD1"/>
    <property type="match status" value="1"/>
</dbReference>
<reference evidence="2 3" key="1">
    <citation type="submission" date="2023-10" db="EMBL/GenBank/DDBJ databases">
        <title>Chromosome-scale genome assembly provides insights into flower coloration mechanisms of Canna indica.</title>
        <authorList>
            <person name="Li C."/>
        </authorList>
    </citation>
    <scope>NUCLEOTIDE SEQUENCE [LARGE SCALE GENOMIC DNA]</scope>
    <source>
        <tissue evidence="2">Flower</tissue>
    </source>
</reference>
<keyword evidence="3" id="KW-1185">Reference proteome</keyword>
<accession>A0AAQ3KGU4</accession>
<dbReference type="AlphaFoldDB" id="A0AAQ3KGU4"/>
<evidence type="ECO:0000259" key="1">
    <source>
        <dbReference type="PROSITE" id="PS51412"/>
    </source>
</evidence>
<dbReference type="Proteomes" id="UP001327560">
    <property type="component" value="Chromosome 5"/>
</dbReference>
<dbReference type="InterPro" id="IPR020864">
    <property type="entry name" value="MACPF"/>
</dbReference>
<dbReference type="PROSITE" id="PS51412">
    <property type="entry name" value="MACPF_2"/>
    <property type="match status" value="1"/>
</dbReference>
<evidence type="ECO:0000313" key="2">
    <source>
        <dbReference type="EMBL" id="WOL06608.1"/>
    </source>
</evidence>
<dbReference type="EMBL" id="CP136894">
    <property type="protein sequence ID" value="WOL06608.1"/>
    <property type="molecule type" value="Genomic_DNA"/>
</dbReference>